<dbReference type="PRINTS" id="PR00344">
    <property type="entry name" value="BCTRLSENSOR"/>
</dbReference>
<evidence type="ECO:0000256" key="8">
    <source>
        <dbReference type="ARBA" id="ARBA00022692"/>
    </source>
</evidence>
<protein>
    <recommendedName>
        <fullName evidence="3">histidine kinase</fullName>
        <ecNumber evidence="3">2.7.13.3</ecNumber>
    </recommendedName>
</protein>
<evidence type="ECO:0000259" key="16">
    <source>
        <dbReference type="PROSITE" id="PS50109"/>
    </source>
</evidence>
<dbReference type="SUPFAM" id="SSF47384">
    <property type="entry name" value="Homodimeric domain of signal transducing histidine kinase"/>
    <property type="match status" value="1"/>
</dbReference>
<keyword evidence="14 15" id="KW-0472">Membrane</keyword>
<evidence type="ECO:0000256" key="6">
    <source>
        <dbReference type="ARBA" id="ARBA00022553"/>
    </source>
</evidence>
<dbReference type="CDD" id="cd06225">
    <property type="entry name" value="HAMP"/>
    <property type="match status" value="1"/>
</dbReference>
<name>A0ABT6Q8E4_9PROT</name>
<dbReference type="InterPro" id="IPR036097">
    <property type="entry name" value="HisK_dim/P_sf"/>
</dbReference>
<evidence type="ECO:0000313" key="19">
    <source>
        <dbReference type="Proteomes" id="UP001431775"/>
    </source>
</evidence>
<dbReference type="InterPro" id="IPR003660">
    <property type="entry name" value="HAMP_dom"/>
</dbReference>
<evidence type="ECO:0000256" key="13">
    <source>
        <dbReference type="ARBA" id="ARBA00023012"/>
    </source>
</evidence>
<proteinExistence type="predicted"/>
<keyword evidence="9" id="KW-0547">Nucleotide-binding</keyword>
<dbReference type="RefSeq" id="WP_281462782.1">
    <property type="nucleotide sequence ID" value="NZ_JASBAN010000001.1"/>
</dbReference>
<evidence type="ECO:0000256" key="3">
    <source>
        <dbReference type="ARBA" id="ARBA00012438"/>
    </source>
</evidence>
<dbReference type="Proteomes" id="UP001431775">
    <property type="component" value="Unassembled WGS sequence"/>
</dbReference>
<dbReference type="SMART" id="SM00388">
    <property type="entry name" value="HisKA"/>
    <property type="match status" value="1"/>
</dbReference>
<dbReference type="PROSITE" id="PS50109">
    <property type="entry name" value="HIS_KIN"/>
    <property type="match status" value="1"/>
</dbReference>
<dbReference type="GO" id="GO:0005524">
    <property type="term" value="F:ATP binding"/>
    <property type="evidence" value="ECO:0007669"/>
    <property type="project" value="UniProtKB-KW"/>
</dbReference>
<dbReference type="PANTHER" id="PTHR44936">
    <property type="entry name" value="SENSOR PROTEIN CREC"/>
    <property type="match status" value="1"/>
</dbReference>
<dbReference type="InterPro" id="IPR003594">
    <property type="entry name" value="HATPase_dom"/>
</dbReference>
<evidence type="ECO:0000256" key="11">
    <source>
        <dbReference type="ARBA" id="ARBA00022840"/>
    </source>
</evidence>
<evidence type="ECO:0000256" key="1">
    <source>
        <dbReference type="ARBA" id="ARBA00000085"/>
    </source>
</evidence>
<dbReference type="Pfam" id="PF00672">
    <property type="entry name" value="HAMP"/>
    <property type="match status" value="1"/>
</dbReference>
<organism evidence="18 19">
    <name type="scientific">Commensalibacter nepenthis</name>
    <dbReference type="NCBI Taxonomy" id="3043872"/>
    <lineage>
        <taxon>Bacteria</taxon>
        <taxon>Pseudomonadati</taxon>
        <taxon>Pseudomonadota</taxon>
        <taxon>Alphaproteobacteria</taxon>
        <taxon>Acetobacterales</taxon>
        <taxon>Acetobacteraceae</taxon>
    </lineage>
</organism>
<gene>
    <name evidence="18" type="ORF">QJV33_07745</name>
</gene>
<dbReference type="Gene3D" id="1.10.287.130">
    <property type="match status" value="1"/>
</dbReference>
<comment type="caution">
    <text evidence="18">The sequence shown here is derived from an EMBL/GenBank/DDBJ whole genome shotgun (WGS) entry which is preliminary data.</text>
</comment>
<keyword evidence="4" id="KW-1003">Cell membrane</keyword>
<evidence type="ECO:0000256" key="14">
    <source>
        <dbReference type="ARBA" id="ARBA00023136"/>
    </source>
</evidence>
<comment type="catalytic activity">
    <reaction evidence="1">
        <text>ATP + protein L-histidine = ADP + protein N-phospho-L-histidine.</text>
        <dbReference type="EC" id="2.7.13.3"/>
    </reaction>
</comment>
<accession>A0ABT6Q8E4</accession>
<dbReference type="Pfam" id="PF02518">
    <property type="entry name" value="HATPase_c"/>
    <property type="match status" value="1"/>
</dbReference>
<keyword evidence="6" id="KW-0597">Phosphoprotein</keyword>
<keyword evidence="19" id="KW-1185">Reference proteome</keyword>
<dbReference type="EMBL" id="JASBAN010000001">
    <property type="protein sequence ID" value="MDI2113166.1"/>
    <property type="molecule type" value="Genomic_DNA"/>
</dbReference>
<evidence type="ECO:0000256" key="12">
    <source>
        <dbReference type="ARBA" id="ARBA00022989"/>
    </source>
</evidence>
<keyword evidence="5" id="KW-0997">Cell inner membrane</keyword>
<sequence>MSSPSPSVMSKQSSKKWRLWPSSLAARTGLLLIVGIGLVEACGLMIHTLDRLDFDRITQEQEAANRATAIYRDISEVDSVDRIDEINDLDPMHGFTIFLSNQPDLQKITPRSQKLEQTVSHLLTTVLFPPELRPKEIIAASDRDTHRSAIAFQLPDDNKWLNISYTLSSPNPFTSATFPIAFFVMATATGLLTFWGVRRLIAPVGTLAAAAERLGQDVNAPPLPETGPLEVARAARAFNNMAHRINRFVNDRTQLLLAIGHDLRTPITRLKLRSEFIDDPKLQKKFIADLDELESMIKATLDFGKDSTRHEPIVSLNLTKLLQTLIHELQETHPDKKDNIFLCEPTPHITTKARPISLKRALQNLMENALHYAGNVSVTLKIEQLPIAKDPHHDRRIIILIEDNGPGISEEALDHVFEPFVRMETSRNRATGGTGLGLSITRNIIHGQGGDITLSNRHPNGLCAKVTLIA</sequence>
<keyword evidence="10" id="KW-0418">Kinase</keyword>
<dbReference type="SMART" id="SM00387">
    <property type="entry name" value="HATPase_c"/>
    <property type="match status" value="1"/>
</dbReference>
<feature type="transmembrane region" description="Helical" evidence="15">
    <location>
        <begin position="176"/>
        <end position="197"/>
    </location>
</feature>
<evidence type="ECO:0000256" key="15">
    <source>
        <dbReference type="SAM" id="Phobius"/>
    </source>
</evidence>
<dbReference type="SMART" id="SM00304">
    <property type="entry name" value="HAMP"/>
    <property type="match status" value="1"/>
</dbReference>
<keyword evidence="13" id="KW-0902">Two-component regulatory system</keyword>
<evidence type="ECO:0000256" key="2">
    <source>
        <dbReference type="ARBA" id="ARBA00004429"/>
    </source>
</evidence>
<reference evidence="18" key="1">
    <citation type="submission" date="2023-05" db="EMBL/GenBank/DDBJ databases">
        <title>Whole genome sequence of Commensalibacter sp.</title>
        <authorList>
            <person name="Charoenyingcharoen P."/>
            <person name="Yukphan P."/>
        </authorList>
    </citation>
    <scope>NUCLEOTIDE SEQUENCE</scope>
    <source>
        <strain evidence="18">TBRC 10068</strain>
    </source>
</reference>
<keyword evidence="12 15" id="KW-1133">Transmembrane helix</keyword>
<comment type="subcellular location">
    <subcellularLocation>
        <location evidence="2">Cell inner membrane</location>
        <topology evidence="2">Multi-pass membrane protein</topology>
    </subcellularLocation>
</comment>
<evidence type="ECO:0000256" key="10">
    <source>
        <dbReference type="ARBA" id="ARBA00022777"/>
    </source>
</evidence>
<keyword evidence="8 15" id="KW-0812">Transmembrane</keyword>
<evidence type="ECO:0000256" key="7">
    <source>
        <dbReference type="ARBA" id="ARBA00022679"/>
    </source>
</evidence>
<dbReference type="InterPro" id="IPR005467">
    <property type="entry name" value="His_kinase_dom"/>
</dbReference>
<dbReference type="InterPro" id="IPR004358">
    <property type="entry name" value="Sig_transdc_His_kin-like_C"/>
</dbReference>
<evidence type="ECO:0000259" key="17">
    <source>
        <dbReference type="PROSITE" id="PS50885"/>
    </source>
</evidence>
<evidence type="ECO:0000313" key="18">
    <source>
        <dbReference type="EMBL" id="MDI2113166.1"/>
    </source>
</evidence>
<dbReference type="InterPro" id="IPR050980">
    <property type="entry name" value="2C_sensor_his_kinase"/>
</dbReference>
<feature type="domain" description="Histidine kinase" evidence="16">
    <location>
        <begin position="258"/>
        <end position="470"/>
    </location>
</feature>
<dbReference type="CDD" id="cd00082">
    <property type="entry name" value="HisKA"/>
    <property type="match status" value="1"/>
</dbReference>
<evidence type="ECO:0000256" key="9">
    <source>
        <dbReference type="ARBA" id="ARBA00022741"/>
    </source>
</evidence>
<feature type="domain" description="HAMP" evidence="17">
    <location>
        <begin position="198"/>
        <end position="250"/>
    </location>
</feature>
<keyword evidence="11 18" id="KW-0067">ATP-binding</keyword>
<dbReference type="PROSITE" id="PS50885">
    <property type="entry name" value="HAMP"/>
    <property type="match status" value="1"/>
</dbReference>
<dbReference type="InterPro" id="IPR003661">
    <property type="entry name" value="HisK_dim/P_dom"/>
</dbReference>
<dbReference type="EC" id="2.7.13.3" evidence="3"/>
<keyword evidence="7" id="KW-0808">Transferase</keyword>
<evidence type="ECO:0000256" key="4">
    <source>
        <dbReference type="ARBA" id="ARBA00022475"/>
    </source>
</evidence>
<dbReference type="PANTHER" id="PTHR44936:SF5">
    <property type="entry name" value="SENSOR HISTIDINE KINASE ENVZ"/>
    <property type="match status" value="1"/>
</dbReference>
<dbReference type="Gene3D" id="3.30.565.10">
    <property type="entry name" value="Histidine kinase-like ATPase, C-terminal domain"/>
    <property type="match status" value="1"/>
</dbReference>
<evidence type="ECO:0000256" key="5">
    <source>
        <dbReference type="ARBA" id="ARBA00022519"/>
    </source>
</evidence>
<dbReference type="InterPro" id="IPR036890">
    <property type="entry name" value="HATPase_C_sf"/>
</dbReference>
<dbReference type="SUPFAM" id="SSF55874">
    <property type="entry name" value="ATPase domain of HSP90 chaperone/DNA topoisomerase II/histidine kinase"/>
    <property type="match status" value="1"/>
</dbReference>